<dbReference type="RefSeq" id="WP_003893822.1">
    <property type="nucleotide sequence ID" value="NZ_CP027541.1"/>
</dbReference>
<dbReference type="Pfam" id="PF06240">
    <property type="entry name" value="COXG"/>
    <property type="match status" value="1"/>
</dbReference>
<accession>A0A2U9PP38</accession>
<dbReference type="CDD" id="cd07823">
    <property type="entry name" value="SRPBCC_5"/>
    <property type="match status" value="1"/>
</dbReference>
<dbReference type="PANTHER" id="PTHR38588">
    <property type="entry name" value="BLL0334 PROTEIN"/>
    <property type="match status" value="1"/>
</dbReference>
<name>A0A2U9PP38_MYCSE</name>
<dbReference type="AlphaFoldDB" id="A0A2U9PP38"/>
<dbReference type="InterPro" id="IPR023393">
    <property type="entry name" value="START-like_dom_sf"/>
</dbReference>
<dbReference type="PANTHER" id="PTHR38588:SF1">
    <property type="entry name" value="BLL0334 PROTEIN"/>
    <property type="match status" value="1"/>
</dbReference>
<gene>
    <name evidence="1" type="ORF">D806_024260</name>
</gene>
<proteinExistence type="predicted"/>
<organism evidence="1 2">
    <name type="scientific">Mycolicibacterium smegmatis (strain MKD8)</name>
    <name type="common">Mycobacterium smegmatis</name>
    <dbReference type="NCBI Taxonomy" id="1214915"/>
    <lineage>
        <taxon>Bacteria</taxon>
        <taxon>Bacillati</taxon>
        <taxon>Actinomycetota</taxon>
        <taxon>Actinomycetes</taxon>
        <taxon>Mycobacteriales</taxon>
        <taxon>Mycobacteriaceae</taxon>
        <taxon>Mycolicibacterium</taxon>
    </lineage>
</organism>
<reference evidence="2" key="2">
    <citation type="submission" date="2018-03" db="EMBL/GenBank/DDBJ databases">
        <authorList>
            <person name="Derbyshire K."/>
            <person name="Gray T.A."/>
            <person name="Champion M."/>
        </authorList>
    </citation>
    <scope>NUCLEOTIDE SEQUENCE [LARGE SCALE GENOMIC DNA]</scope>
    <source>
        <strain evidence="2">MKD8</strain>
    </source>
</reference>
<reference evidence="1 2" key="1">
    <citation type="journal article" date="2013" name="Genome Announc.">
        <title>Draft genome sequence of MKD8, a conjugal recipient Mycobacterium smegmatis strain.</title>
        <authorList>
            <person name="Gray T.A."/>
            <person name="Palumbo M.J."/>
            <person name="Derbyshire K.M."/>
        </authorList>
    </citation>
    <scope>NUCLEOTIDE SEQUENCE [LARGE SCALE GENOMIC DNA]</scope>
    <source>
        <strain evidence="1 2">MKD8</strain>
    </source>
</reference>
<sequence length="198" mass="20282">MQLINEFSVDAPLGTAWSALTDIPLVIGCVPGAELEGHDGDDYRARVGVKVGPVGLTLTGTATVVSRDDTTHQMVVRGAARDRKGQGSAEAVVRISARDDAGRAQVTVHTDLELGGRISQFGSPVISQVGNRIIGQFVTRLNAAISTPAGASAPASALASAPVTRVADHETDWLAIVLTAIAGAALGLALGRTAERVA</sequence>
<evidence type="ECO:0000313" key="1">
    <source>
        <dbReference type="EMBL" id="AWT53405.1"/>
    </source>
</evidence>
<dbReference type="Gene3D" id="3.30.530.20">
    <property type="match status" value="1"/>
</dbReference>
<dbReference type="InterPro" id="IPR010419">
    <property type="entry name" value="CO_DH_gsu"/>
</dbReference>
<dbReference type="Proteomes" id="UP000011200">
    <property type="component" value="Chromosome"/>
</dbReference>
<evidence type="ECO:0000313" key="2">
    <source>
        <dbReference type="Proteomes" id="UP000011200"/>
    </source>
</evidence>
<dbReference type="EMBL" id="CP027541">
    <property type="protein sequence ID" value="AWT53405.1"/>
    <property type="molecule type" value="Genomic_DNA"/>
</dbReference>
<dbReference type="SUPFAM" id="SSF55961">
    <property type="entry name" value="Bet v1-like"/>
    <property type="match status" value="1"/>
</dbReference>
<protein>
    <submittedName>
        <fullName evidence="1">Carbon monoxide dehydrogenase subunit G (CoxG) superfamily protein</fullName>
    </submittedName>
</protein>